<comment type="caution">
    <text evidence="1">The sequence shown here is derived from an EMBL/GenBank/DDBJ whole genome shotgun (WGS) entry which is preliminary data.</text>
</comment>
<accession>A0A136PIM8</accession>
<name>A0A136PIM8_9ACTN</name>
<proteinExistence type="predicted"/>
<keyword evidence="2" id="KW-1185">Reference proteome</keyword>
<dbReference type="EMBL" id="LRQV01000221">
    <property type="protein sequence ID" value="KXK58253.1"/>
    <property type="molecule type" value="Genomic_DNA"/>
</dbReference>
<organism evidence="1 2">
    <name type="scientific">Micromonospora rosaria</name>
    <dbReference type="NCBI Taxonomy" id="47874"/>
    <lineage>
        <taxon>Bacteria</taxon>
        <taxon>Bacillati</taxon>
        <taxon>Actinomycetota</taxon>
        <taxon>Actinomycetes</taxon>
        <taxon>Micromonosporales</taxon>
        <taxon>Micromonosporaceae</taxon>
        <taxon>Micromonospora</taxon>
    </lineage>
</organism>
<dbReference type="Proteomes" id="UP000070620">
    <property type="component" value="Unassembled WGS sequence"/>
</dbReference>
<reference evidence="1 2" key="1">
    <citation type="submission" date="2016-01" db="EMBL/GenBank/DDBJ databases">
        <title>Whole genome sequence and analysis of Micromonospora rosaria DSM 803, which can produce antibacterial substance rosamicin.</title>
        <authorList>
            <person name="Yang H."/>
            <person name="He X."/>
            <person name="Zhu D."/>
        </authorList>
    </citation>
    <scope>NUCLEOTIDE SEQUENCE [LARGE SCALE GENOMIC DNA]</scope>
    <source>
        <strain evidence="1 2">DSM 803</strain>
    </source>
</reference>
<evidence type="ECO:0000313" key="1">
    <source>
        <dbReference type="EMBL" id="KXK58253.1"/>
    </source>
</evidence>
<sequence length="175" mass="18610">MTFLLTVACCCGCPAYFGKPVWDQYPASASLPTEVADLRLRPDGDETVRRLETGFAEAHVLATDRFGGLYTTRDGKRVTVVGGTGLRLTPESDAEGEIERLTGDYQLGEATVVETGVRGRHVRCATGRADGTAVVVCTSVDHGSITTAVFTRLSVDDSAALLGTLRSQIITVEQA</sequence>
<dbReference type="AlphaFoldDB" id="A0A136PIM8"/>
<gene>
    <name evidence="1" type="ORF">AWW66_30815</name>
</gene>
<evidence type="ECO:0000313" key="2">
    <source>
        <dbReference type="Proteomes" id="UP000070620"/>
    </source>
</evidence>
<dbReference type="OrthoDB" id="3378381at2"/>
<protein>
    <submittedName>
        <fullName evidence="1">Uncharacterized protein</fullName>
    </submittedName>
</protein>